<dbReference type="SMART" id="SM00320">
    <property type="entry name" value="WD40"/>
    <property type="match status" value="8"/>
</dbReference>
<dbReference type="EMBL" id="OV696702">
    <property type="protein sequence ID" value="CAH1249369.1"/>
    <property type="molecule type" value="Genomic_DNA"/>
</dbReference>
<dbReference type="PANTHER" id="PTHR13720">
    <property type="entry name" value="WD-40 REPEAT PROTEIN"/>
    <property type="match status" value="1"/>
</dbReference>
<feature type="domain" description="EML-like first beta-propeller" evidence="8">
    <location>
        <begin position="172"/>
        <end position="457"/>
    </location>
</feature>
<dbReference type="GO" id="GO:0072686">
    <property type="term" value="C:mitotic spindle"/>
    <property type="evidence" value="ECO:0007669"/>
    <property type="project" value="TreeGrafter"/>
</dbReference>
<dbReference type="AlphaFoldDB" id="A0A8K0EDY1"/>
<dbReference type="OrthoDB" id="47802at2759"/>
<feature type="repeat" description="WD" evidence="6">
    <location>
        <begin position="384"/>
        <end position="424"/>
    </location>
</feature>
<keyword evidence="5" id="KW-0206">Cytoskeleton</keyword>
<keyword evidence="4" id="KW-0677">Repeat</keyword>
<dbReference type="Pfam" id="PF23409">
    <property type="entry name" value="Beta-prop_EML"/>
    <property type="match status" value="1"/>
</dbReference>
<dbReference type="InterPro" id="IPR015943">
    <property type="entry name" value="WD40/YVTN_repeat-like_dom_sf"/>
</dbReference>
<dbReference type="GO" id="GO:0000226">
    <property type="term" value="P:microtubule cytoskeleton organization"/>
    <property type="evidence" value="ECO:0007669"/>
    <property type="project" value="TreeGrafter"/>
</dbReference>
<dbReference type="InterPro" id="IPR050630">
    <property type="entry name" value="WD_repeat_EMAP"/>
</dbReference>
<evidence type="ECO:0000256" key="2">
    <source>
        <dbReference type="ARBA" id="ARBA00022574"/>
    </source>
</evidence>
<dbReference type="PROSITE" id="PS50294">
    <property type="entry name" value="WD_REPEATS_REGION"/>
    <property type="match status" value="1"/>
</dbReference>
<dbReference type="InterPro" id="IPR001680">
    <property type="entry name" value="WD40_rpt"/>
</dbReference>
<dbReference type="PANTHER" id="PTHR13720:SF50">
    <property type="entry name" value="ECHINODERM MICROTUBULE-ASSOCIATED PROTEIN-LIKE 2"/>
    <property type="match status" value="1"/>
</dbReference>
<feature type="repeat" description="WD" evidence="6">
    <location>
        <begin position="596"/>
        <end position="637"/>
    </location>
</feature>
<dbReference type="GO" id="GO:0005874">
    <property type="term" value="C:microtubule"/>
    <property type="evidence" value="ECO:0007669"/>
    <property type="project" value="UniProtKB-KW"/>
</dbReference>
<gene>
    <name evidence="10" type="primary">EML1</name>
    <name evidence="10" type="ORF">BLAG_LOCUS10500</name>
</gene>
<dbReference type="Pfam" id="PF03451">
    <property type="entry name" value="HELP"/>
    <property type="match status" value="1"/>
</dbReference>
<feature type="domain" description="EML-like second beta-propeller" evidence="9">
    <location>
        <begin position="475"/>
        <end position="701"/>
    </location>
</feature>
<reference evidence="10" key="1">
    <citation type="submission" date="2022-01" db="EMBL/GenBank/DDBJ databases">
        <authorList>
            <person name="Braso-Vives M."/>
        </authorList>
    </citation>
    <scope>NUCLEOTIDE SEQUENCE</scope>
</reference>
<feature type="compositionally biased region" description="Basic and acidic residues" evidence="7">
    <location>
        <begin position="37"/>
        <end position="47"/>
    </location>
</feature>
<dbReference type="Gene3D" id="2.130.10.10">
    <property type="entry name" value="YVTN repeat-like/Quinoprotein amine dehydrogenase"/>
    <property type="match status" value="2"/>
</dbReference>
<comment type="subcellular location">
    <subcellularLocation>
        <location evidence="1">Cytoplasm</location>
        <location evidence="1">Cytoskeleton</location>
    </subcellularLocation>
</comment>
<evidence type="ECO:0000259" key="8">
    <source>
        <dbReference type="Pfam" id="PF23409"/>
    </source>
</evidence>
<evidence type="ECO:0000313" key="11">
    <source>
        <dbReference type="Proteomes" id="UP000838412"/>
    </source>
</evidence>
<dbReference type="InterPro" id="IPR055442">
    <property type="entry name" value="Beta-prop_EML-like_2nd"/>
</dbReference>
<evidence type="ECO:0000256" key="1">
    <source>
        <dbReference type="ARBA" id="ARBA00004245"/>
    </source>
</evidence>
<keyword evidence="11" id="KW-1185">Reference proteome</keyword>
<dbReference type="GO" id="GO:0008017">
    <property type="term" value="F:microtubule binding"/>
    <property type="evidence" value="ECO:0007669"/>
    <property type="project" value="TreeGrafter"/>
</dbReference>
<dbReference type="Proteomes" id="UP000838412">
    <property type="component" value="Chromosome 17"/>
</dbReference>
<evidence type="ECO:0000256" key="7">
    <source>
        <dbReference type="SAM" id="MobiDB-lite"/>
    </source>
</evidence>
<name>A0A8K0EDY1_BRALA</name>
<dbReference type="SUPFAM" id="SSF50978">
    <property type="entry name" value="WD40 repeat-like"/>
    <property type="match status" value="2"/>
</dbReference>
<proteinExistence type="predicted"/>
<feature type="region of interest" description="Disordered" evidence="7">
    <location>
        <begin position="34"/>
        <end position="93"/>
    </location>
</feature>
<dbReference type="PROSITE" id="PS00678">
    <property type="entry name" value="WD_REPEATS_1"/>
    <property type="match status" value="1"/>
</dbReference>
<sequence>MGELGGVGGKIPVMVSNCVGVQYCRPSRIANDGCGDIEWKGGRERSRQRTRTSPTRRLGAGTHRSPSKDRARSAPPNGERSRSCSPERQWKGPGLSSRIVRMYIRGRPITMVAPMDGGEIKEAAPSKKRLELDWVYGYNGRSCRDNLHQLASGEVVYFIAAVAVLYRPIEKTQRHYFGHTDDITCLAVHPDGVTVVSGQVGGHRRDIELPHYAKLDPYFNTPDRENWYKSRVCIWDSRTLHTISVIGAGQLGFGARAVSFSVADGGSQLAIANENRSGTMLRLWDWKIKHLITEAKATTDPLFLTVFNPTDNSQLITAGRGHVMFWTLKKNGLLTRKNGIFGKLKPKYVECISFTKNGDVIIGDSKGNISIFKKDSNQAGRTIIGAHKDGVTALYMRRDGTLMSGGGDKKIVLWDLDLQRPLKVSKLPKKMGKVRSICVLENNNIFVGTTGNCLCEGKIGGDFKLTTQGHHSELLTVATHPSKHEFLTSDDVNHVILWNASLRQVVWQTTLKYPVHSADFHPSGQLIAVGSTSGRWCVLDAMTGDVIIKRKHASEQLDCLKYSPNGERLAVGSHENCIYVYTVHDNGRLYQKRGTLRGHSSYVTHLDWSSDSRFLQSTSGDYELLYWDVITLRHVNHASSMSDVTWATQTCVFGYSVFGMWPEDADGTDINACAASNDRTMLVSSDDFGKVNLFRYPCSSPMVGRTVRSSSGEWWVRVQSLTKPPEGSHQQTVLGAFQS</sequence>
<dbReference type="GO" id="GO:0005929">
    <property type="term" value="C:cilium"/>
    <property type="evidence" value="ECO:0007669"/>
    <property type="project" value="UniProtKB-ARBA"/>
</dbReference>
<dbReference type="PROSITE" id="PS50082">
    <property type="entry name" value="WD_REPEATS_2"/>
    <property type="match status" value="2"/>
</dbReference>
<evidence type="ECO:0000256" key="4">
    <source>
        <dbReference type="ARBA" id="ARBA00022737"/>
    </source>
</evidence>
<evidence type="ECO:0000256" key="6">
    <source>
        <dbReference type="PROSITE-ProRule" id="PRU00221"/>
    </source>
</evidence>
<dbReference type="Pfam" id="PF23414">
    <property type="entry name" value="Beta-prop_EML_2"/>
    <property type="match status" value="1"/>
</dbReference>
<accession>A0A8K0EDY1</accession>
<evidence type="ECO:0000256" key="5">
    <source>
        <dbReference type="ARBA" id="ARBA00023212"/>
    </source>
</evidence>
<organism evidence="10 11">
    <name type="scientific">Branchiostoma lanceolatum</name>
    <name type="common">Common lancelet</name>
    <name type="synonym">Amphioxus lanceolatum</name>
    <dbReference type="NCBI Taxonomy" id="7740"/>
    <lineage>
        <taxon>Eukaryota</taxon>
        <taxon>Metazoa</taxon>
        <taxon>Chordata</taxon>
        <taxon>Cephalochordata</taxon>
        <taxon>Leptocardii</taxon>
        <taxon>Amphioxiformes</taxon>
        <taxon>Branchiostomatidae</taxon>
        <taxon>Branchiostoma</taxon>
    </lineage>
</organism>
<evidence type="ECO:0000256" key="3">
    <source>
        <dbReference type="ARBA" id="ARBA00022701"/>
    </source>
</evidence>
<dbReference type="InterPro" id="IPR055439">
    <property type="entry name" value="Beta-prop_EML_1st"/>
</dbReference>
<evidence type="ECO:0000259" key="9">
    <source>
        <dbReference type="Pfam" id="PF23414"/>
    </source>
</evidence>
<evidence type="ECO:0000313" key="10">
    <source>
        <dbReference type="EMBL" id="CAH1249369.1"/>
    </source>
</evidence>
<protein>
    <submittedName>
        <fullName evidence="10">EML1 protein</fullName>
    </submittedName>
</protein>
<dbReference type="InterPro" id="IPR005108">
    <property type="entry name" value="HELP"/>
</dbReference>
<dbReference type="InterPro" id="IPR019775">
    <property type="entry name" value="WD40_repeat_CS"/>
</dbReference>
<keyword evidence="5" id="KW-0963">Cytoplasm</keyword>
<keyword evidence="3" id="KW-0493">Microtubule</keyword>
<dbReference type="InterPro" id="IPR036322">
    <property type="entry name" value="WD40_repeat_dom_sf"/>
</dbReference>
<keyword evidence="2 6" id="KW-0853">WD repeat</keyword>